<feature type="region of interest" description="Disordered" evidence="1">
    <location>
        <begin position="1"/>
        <end position="21"/>
    </location>
</feature>
<sequence length="176" mass="19822">MSAHLRESAPTIPQGSPASDPEWQEMLRAVDRVRDALGKAVDPGIRETVAVLNLLGSTTRQSCEGHVNERGFGLPSPWVDIDLSPRGDGMPDPRIRRLLDDFYRSRESSGDIRLRWEDGRLQAGGDHDGLERVRRRVEAGALAGEDLRRLGAILASRQEEMRDFTEFLKERRRGRP</sequence>
<keyword evidence="3" id="KW-1185">Reference proteome</keyword>
<dbReference type="Proteomes" id="UP000595197">
    <property type="component" value="Plasmid pTT6-1"/>
</dbReference>
<evidence type="ECO:0000256" key="1">
    <source>
        <dbReference type="SAM" id="MobiDB-lite"/>
    </source>
</evidence>
<accession>A0ABX7BIA1</accession>
<geneLocation type="plasmid" evidence="2 3">
    <name>pTT6-1</name>
</geneLocation>
<organism evidence="2 3">
    <name type="scientific">Skermanella cutis</name>
    <dbReference type="NCBI Taxonomy" id="2775420"/>
    <lineage>
        <taxon>Bacteria</taxon>
        <taxon>Pseudomonadati</taxon>
        <taxon>Pseudomonadota</taxon>
        <taxon>Alphaproteobacteria</taxon>
        <taxon>Rhodospirillales</taxon>
        <taxon>Azospirillaceae</taxon>
        <taxon>Skermanella</taxon>
    </lineage>
</organism>
<gene>
    <name evidence="2" type="ORF">IGS68_27990</name>
</gene>
<reference evidence="2" key="1">
    <citation type="submission" date="2021-02" db="EMBL/GenBank/DDBJ databases">
        <title>Skermanella TT6 skin isolate.</title>
        <authorList>
            <person name="Lee K."/>
            <person name="Ganzorig M."/>
        </authorList>
    </citation>
    <scope>NUCLEOTIDE SEQUENCE</scope>
    <source>
        <strain evidence="2">TT6</strain>
    </source>
</reference>
<protein>
    <submittedName>
        <fullName evidence="2">Uncharacterized protein</fullName>
    </submittedName>
</protein>
<name>A0ABX7BIA1_9PROT</name>
<dbReference type="RefSeq" id="WP_201082360.1">
    <property type="nucleotide sequence ID" value="NZ_CP067421.1"/>
</dbReference>
<evidence type="ECO:0000313" key="3">
    <source>
        <dbReference type="Proteomes" id="UP000595197"/>
    </source>
</evidence>
<dbReference type="EMBL" id="CP067421">
    <property type="protein sequence ID" value="QQP93018.1"/>
    <property type="molecule type" value="Genomic_DNA"/>
</dbReference>
<keyword evidence="2" id="KW-0614">Plasmid</keyword>
<proteinExistence type="predicted"/>
<evidence type="ECO:0000313" key="2">
    <source>
        <dbReference type="EMBL" id="QQP93018.1"/>
    </source>
</evidence>